<feature type="domain" description="GGDEF" evidence="3">
    <location>
        <begin position="217"/>
        <end position="358"/>
    </location>
</feature>
<reference evidence="4 5" key="1">
    <citation type="submission" date="2017-02" db="EMBL/GenBank/DDBJ databases">
        <authorList>
            <person name="Peterson S.W."/>
        </authorList>
    </citation>
    <scope>NUCLEOTIDE SEQUENCE [LARGE SCALE GENOMIC DNA]</scope>
    <source>
        <strain evidence="4 5">ATCC 700135</strain>
    </source>
</reference>
<evidence type="ECO:0000313" key="4">
    <source>
        <dbReference type="EMBL" id="SJZ30936.1"/>
    </source>
</evidence>
<dbReference type="GO" id="GO:0051607">
    <property type="term" value="P:defense response to virus"/>
    <property type="evidence" value="ECO:0007669"/>
    <property type="project" value="UniProtKB-KW"/>
</dbReference>
<keyword evidence="1" id="KW-0547">Nucleotide-binding</keyword>
<dbReference type="Gene3D" id="3.30.70.2220">
    <property type="entry name" value="CRISPR-Cas system, Cmr2 subunit, D1 domain, cysteine cluster"/>
    <property type="match status" value="1"/>
</dbReference>
<accession>A0A1T4JL98</accession>
<evidence type="ECO:0000313" key="5">
    <source>
        <dbReference type="Proteomes" id="UP000189956"/>
    </source>
</evidence>
<dbReference type="RefSeq" id="WP_078735440.1">
    <property type="nucleotide sequence ID" value="NZ_FUWL01000003.1"/>
</dbReference>
<evidence type="ECO:0000256" key="1">
    <source>
        <dbReference type="ARBA" id="ARBA00022741"/>
    </source>
</evidence>
<dbReference type="PROSITE" id="PS50887">
    <property type="entry name" value="GGDEF"/>
    <property type="match status" value="1"/>
</dbReference>
<gene>
    <name evidence="4" type="ORF">SAMN02745205_00032</name>
</gene>
<name>A0A1T4JL98_PORCN</name>
<dbReference type="InterPro" id="IPR054767">
    <property type="entry name" value="Cas10-Cmr2_palm2"/>
</dbReference>
<dbReference type="InterPro" id="IPR000160">
    <property type="entry name" value="GGDEF_dom"/>
</dbReference>
<dbReference type="NCBIfam" id="TIGR02577">
    <property type="entry name" value="cas_TM1794_Cmr2"/>
    <property type="match status" value="1"/>
</dbReference>
<dbReference type="EMBL" id="FUWL01000003">
    <property type="protein sequence ID" value="SJZ30936.1"/>
    <property type="molecule type" value="Genomic_DNA"/>
</dbReference>
<dbReference type="Pfam" id="PF12469">
    <property type="entry name" value="Cmr2_N"/>
    <property type="match status" value="1"/>
</dbReference>
<dbReference type="InterPro" id="IPR013407">
    <property type="entry name" value="CRISPR-assoc_prot_Cmr2"/>
</dbReference>
<dbReference type="Pfam" id="PF22335">
    <property type="entry name" value="Cas10-Cmr2_palm2"/>
    <property type="match status" value="1"/>
</dbReference>
<organism evidence="4 5">
    <name type="scientific">Porphyromonas cangingivalis</name>
    <dbReference type="NCBI Taxonomy" id="36874"/>
    <lineage>
        <taxon>Bacteria</taxon>
        <taxon>Pseudomonadati</taxon>
        <taxon>Bacteroidota</taxon>
        <taxon>Bacteroidia</taxon>
        <taxon>Bacteroidales</taxon>
        <taxon>Porphyromonadaceae</taxon>
        <taxon>Porphyromonas</taxon>
    </lineage>
</organism>
<dbReference type="Proteomes" id="UP000189956">
    <property type="component" value="Unassembled WGS sequence"/>
</dbReference>
<proteinExistence type="predicted"/>
<dbReference type="AlphaFoldDB" id="A0A1T4JL98"/>
<dbReference type="InterPro" id="IPR043128">
    <property type="entry name" value="Rev_trsase/Diguanyl_cyclase"/>
</dbReference>
<keyword evidence="2" id="KW-0051">Antiviral defense</keyword>
<sequence>MIYTAVTIGPIFKTIGKARSVKAFWTASYMFSWIMKRLIEELGGCSILSPHLPEEEPSFDTIKTKVGLFPDRLFIEGDAKAHVKRAKEKIIKELTEKGIGDIPEYLDSYISISTILVDVPDAEEGPLKILNEYLDTQELFCKSSPQGKDYMEEFMENAKNGFLQGFKGESERPFESTSEIAVSGWLSPDMIKENLSDKSEIDYTKLTKKDGYRNCYKYLAIIEADGDNFGKYIRKLSSSDDMRNFAKSFFNFSVDVVNKLRNETKAVPVYIGGDDLKLFAPILGGDVEKDIFRIIEIIDECFQKFRTNLNADNQLSMSYGVSIFYHKSPMSEAMDVAIGTLDKVKKTETKDAVAISIRKHSGKKIEFQLPRKHSDATSDIRNTTLYAKSVELIRAFKSDVSMINSLIYWIEEMYEAIFTDSVTGNKNRIKAVFANFFDEDVHKNHRGEGGFFERLEEFIYRMHKDEDAPQTQEGKKALLHGILRYCQFVTAKDEK</sequence>
<evidence type="ECO:0000256" key="2">
    <source>
        <dbReference type="ARBA" id="ARBA00023118"/>
    </source>
</evidence>
<evidence type="ECO:0000259" key="3">
    <source>
        <dbReference type="PROSITE" id="PS50887"/>
    </source>
</evidence>
<dbReference type="Gene3D" id="3.30.70.270">
    <property type="match status" value="1"/>
</dbReference>
<dbReference type="InterPro" id="IPR038242">
    <property type="entry name" value="Cmr2_N"/>
</dbReference>
<dbReference type="GO" id="GO:0000166">
    <property type="term" value="F:nucleotide binding"/>
    <property type="evidence" value="ECO:0007669"/>
    <property type="project" value="UniProtKB-KW"/>
</dbReference>
<protein>
    <submittedName>
        <fullName evidence="4">CRISPR-associated protein</fullName>
    </submittedName>
</protein>
<dbReference type="InterPro" id="IPR024615">
    <property type="entry name" value="CRISPR-assoc_Cmr2_N"/>
</dbReference>